<keyword evidence="2" id="KW-1185">Reference proteome</keyword>
<dbReference type="GO" id="GO:0071281">
    <property type="term" value="P:cellular response to iron ion"/>
    <property type="evidence" value="ECO:0007669"/>
    <property type="project" value="TreeGrafter"/>
</dbReference>
<evidence type="ECO:0000313" key="2">
    <source>
        <dbReference type="Proteomes" id="UP000286954"/>
    </source>
</evidence>
<accession>A0A3T0E7R6</accession>
<dbReference type="InterPro" id="IPR050902">
    <property type="entry name" value="ABC_Transporter_SBP"/>
</dbReference>
<dbReference type="PANTHER" id="PTHR30535:SF34">
    <property type="entry name" value="MOLYBDATE-BINDING PROTEIN MOLA"/>
    <property type="match status" value="1"/>
</dbReference>
<dbReference type="OrthoDB" id="1632039at2"/>
<dbReference type="RefSeq" id="WP_127565839.1">
    <property type="nucleotide sequence ID" value="NZ_BMFB01000002.1"/>
</dbReference>
<sequence length="278" mass="29515">MRVRVLLVAIAGLLLTSGAVAQPQRIVSLDYCADQYVLGLTDRSQIAALSPDARADFSSHAAIAEGLPQARPLAEDILAHRPDMVVRSWGGDPRILALFERLGIPVHQIGYISDFDDIRRETRAAAAAFARQEQAGILLADMDRALDRVSPGAGADALYVTPGGVTAGQGTFIDALLSAAGLSNAAGAQTGWTSLPLEAVATQMPAIFVTGFTNSATDRVDRWSASRHPVMRRALSARPVLALDTGVIACTTWLAGEEAARLHTFARSQQPILRGEQP</sequence>
<protein>
    <submittedName>
        <fullName evidence="1">Iron compound ABC transporter periplasmic substrate-binding protein</fullName>
    </submittedName>
</protein>
<organism evidence="1 2">
    <name type="scientific">Glycocaulis alkaliphilus</name>
    <dbReference type="NCBI Taxonomy" id="1434191"/>
    <lineage>
        <taxon>Bacteria</taxon>
        <taxon>Pseudomonadati</taxon>
        <taxon>Pseudomonadota</taxon>
        <taxon>Alphaproteobacteria</taxon>
        <taxon>Maricaulales</taxon>
        <taxon>Maricaulaceae</taxon>
        <taxon>Glycocaulis</taxon>
    </lineage>
</organism>
<proteinExistence type="predicted"/>
<reference evidence="1 2" key="1">
    <citation type="submission" date="2016-12" db="EMBL/GenBank/DDBJ databases">
        <title>The genome of dimorphic prosthecate Glycocaulis alkaliphilus 6b-8t, isolated from crude oil dictates its adaptability in petroleum environments.</title>
        <authorList>
            <person name="Wu X.-L."/>
            <person name="Geng S."/>
        </authorList>
    </citation>
    <scope>NUCLEOTIDE SEQUENCE [LARGE SCALE GENOMIC DNA]</scope>
    <source>
        <strain evidence="1 2">6B-8</strain>
    </source>
</reference>
<dbReference type="Gene3D" id="3.40.50.1980">
    <property type="entry name" value="Nitrogenase molybdenum iron protein domain"/>
    <property type="match status" value="2"/>
</dbReference>
<dbReference type="KEGG" id="gak:X907_0914"/>
<dbReference type="Pfam" id="PF01497">
    <property type="entry name" value="Peripla_BP_2"/>
    <property type="match status" value="1"/>
</dbReference>
<dbReference type="InterPro" id="IPR002491">
    <property type="entry name" value="ABC_transptr_periplasmic_BD"/>
</dbReference>
<dbReference type="EMBL" id="CP018911">
    <property type="protein sequence ID" value="AZU03455.1"/>
    <property type="molecule type" value="Genomic_DNA"/>
</dbReference>
<dbReference type="SUPFAM" id="SSF53807">
    <property type="entry name" value="Helical backbone' metal receptor"/>
    <property type="match status" value="1"/>
</dbReference>
<dbReference type="AlphaFoldDB" id="A0A3T0E7R6"/>
<gene>
    <name evidence="1" type="ORF">X907_0914</name>
</gene>
<evidence type="ECO:0000313" key="1">
    <source>
        <dbReference type="EMBL" id="AZU03455.1"/>
    </source>
</evidence>
<name>A0A3T0E7R6_9PROT</name>
<dbReference type="Proteomes" id="UP000286954">
    <property type="component" value="Chromosome"/>
</dbReference>
<dbReference type="PANTHER" id="PTHR30535">
    <property type="entry name" value="VITAMIN B12-BINDING PROTEIN"/>
    <property type="match status" value="1"/>
</dbReference>